<dbReference type="CDD" id="cd00093">
    <property type="entry name" value="HTH_XRE"/>
    <property type="match status" value="1"/>
</dbReference>
<accession>A0A9D1R3U3</accession>
<comment type="caution">
    <text evidence="2">The sequence shown here is derived from an EMBL/GenBank/DDBJ whole genome shotgun (WGS) entry which is preliminary data.</text>
</comment>
<dbReference type="SMART" id="SM00530">
    <property type="entry name" value="HTH_XRE"/>
    <property type="match status" value="1"/>
</dbReference>
<dbReference type="Proteomes" id="UP000824265">
    <property type="component" value="Unassembled WGS sequence"/>
</dbReference>
<dbReference type="EMBL" id="DXGH01000013">
    <property type="protein sequence ID" value="HIW80477.1"/>
    <property type="molecule type" value="Genomic_DNA"/>
</dbReference>
<dbReference type="Pfam" id="PF01381">
    <property type="entry name" value="HTH_3"/>
    <property type="match status" value="1"/>
</dbReference>
<gene>
    <name evidence="2" type="ORF">H9742_02950</name>
</gene>
<reference evidence="2" key="1">
    <citation type="journal article" date="2021" name="PeerJ">
        <title>Extensive microbial diversity within the chicken gut microbiome revealed by metagenomics and culture.</title>
        <authorList>
            <person name="Gilroy R."/>
            <person name="Ravi A."/>
            <person name="Getino M."/>
            <person name="Pursley I."/>
            <person name="Horton D.L."/>
            <person name="Alikhan N.F."/>
            <person name="Baker D."/>
            <person name="Gharbi K."/>
            <person name="Hall N."/>
            <person name="Watson M."/>
            <person name="Adriaenssens E.M."/>
            <person name="Foster-Nyarko E."/>
            <person name="Jarju S."/>
            <person name="Secka A."/>
            <person name="Antonio M."/>
            <person name="Oren A."/>
            <person name="Chaudhuri R.R."/>
            <person name="La Ragione R."/>
            <person name="Hildebrand F."/>
            <person name="Pallen M.J."/>
        </authorList>
    </citation>
    <scope>NUCLEOTIDE SEQUENCE</scope>
    <source>
        <strain evidence="2">CHK195-6426</strain>
    </source>
</reference>
<dbReference type="GO" id="GO:0003677">
    <property type="term" value="F:DNA binding"/>
    <property type="evidence" value="ECO:0007669"/>
    <property type="project" value="InterPro"/>
</dbReference>
<evidence type="ECO:0000259" key="1">
    <source>
        <dbReference type="PROSITE" id="PS50943"/>
    </source>
</evidence>
<proteinExistence type="predicted"/>
<name>A0A9D1R3U3_9FIRM</name>
<feature type="domain" description="HTH cro/C1-type" evidence="1">
    <location>
        <begin position="3"/>
        <end position="38"/>
    </location>
</feature>
<dbReference type="CDD" id="cd11586">
    <property type="entry name" value="VbhA_like"/>
    <property type="match status" value="1"/>
</dbReference>
<dbReference type="InterPro" id="IPR010982">
    <property type="entry name" value="Lambda_DNA-bd_dom_sf"/>
</dbReference>
<dbReference type="InterPro" id="IPR033788">
    <property type="entry name" value="VbhA-like"/>
</dbReference>
<dbReference type="Gene3D" id="1.10.260.40">
    <property type="entry name" value="lambda repressor-like DNA-binding domains"/>
    <property type="match status" value="1"/>
</dbReference>
<dbReference type="PROSITE" id="PS50943">
    <property type="entry name" value="HTH_CROC1"/>
    <property type="match status" value="1"/>
</dbReference>
<organism evidence="2 3">
    <name type="scientific">Candidatus Acetatifactor stercoripullorum</name>
    <dbReference type="NCBI Taxonomy" id="2838414"/>
    <lineage>
        <taxon>Bacteria</taxon>
        <taxon>Bacillati</taxon>
        <taxon>Bacillota</taxon>
        <taxon>Clostridia</taxon>
        <taxon>Lachnospirales</taxon>
        <taxon>Lachnospiraceae</taxon>
        <taxon>Acetatifactor</taxon>
    </lineage>
</organism>
<dbReference type="RefSeq" id="WP_318709994.1">
    <property type="nucleotide sequence ID" value="NZ_CALWMU010000047.1"/>
</dbReference>
<dbReference type="AlphaFoldDB" id="A0A9D1R3U3"/>
<protein>
    <submittedName>
        <fullName evidence="2">Helix-turn-helix domain-containing protein</fullName>
    </submittedName>
</protein>
<dbReference type="SUPFAM" id="SSF47413">
    <property type="entry name" value="lambda repressor-like DNA-binding domains"/>
    <property type="match status" value="1"/>
</dbReference>
<reference evidence="2" key="2">
    <citation type="submission" date="2021-04" db="EMBL/GenBank/DDBJ databases">
        <authorList>
            <person name="Gilroy R."/>
        </authorList>
    </citation>
    <scope>NUCLEOTIDE SEQUENCE</scope>
    <source>
        <strain evidence="2">CHK195-6426</strain>
    </source>
</reference>
<sequence length="119" mass="13812">MEVRELRLQTGLSQSKFAKMFDVPVSTLKDWEQERRNPPAYVINMMRTILQYKGMLISQSYVEACDARRKSVENAMAIMLSATNGPDEVFMEVLDSYIFGKITLEEMEVRIDRFEYLGA</sequence>
<dbReference type="InterPro" id="IPR001387">
    <property type="entry name" value="Cro/C1-type_HTH"/>
</dbReference>
<evidence type="ECO:0000313" key="2">
    <source>
        <dbReference type="EMBL" id="HIW80477.1"/>
    </source>
</evidence>
<evidence type="ECO:0000313" key="3">
    <source>
        <dbReference type="Proteomes" id="UP000824265"/>
    </source>
</evidence>